<keyword evidence="2" id="KW-0732">Signal</keyword>
<dbReference type="Pfam" id="PF00657">
    <property type="entry name" value="Lipase_GDSL"/>
    <property type="match status" value="1"/>
</dbReference>
<comment type="similarity">
    <text evidence="1">Belongs to the 'GDSL' lipolytic enzyme family.</text>
</comment>
<dbReference type="AlphaFoldDB" id="A0AAD8HP52"/>
<accession>A0AAD8HP52</accession>
<protein>
    <submittedName>
        <fullName evidence="6">Acetylajmalan esterase-like</fullName>
    </submittedName>
</protein>
<dbReference type="Gene3D" id="3.40.50.1110">
    <property type="entry name" value="SGNH hydrolase"/>
    <property type="match status" value="1"/>
</dbReference>
<evidence type="ECO:0000313" key="7">
    <source>
        <dbReference type="Proteomes" id="UP001237642"/>
    </source>
</evidence>
<gene>
    <name evidence="6" type="ORF">POM88_036808</name>
</gene>
<reference evidence="6" key="2">
    <citation type="submission" date="2023-05" db="EMBL/GenBank/DDBJ databases">
        <authorList>
            <person name="Schelkunov M.I."/>
        </authorList>
    </citation>
    <scope>NUCLEOTIDE SEQUENCE</scope>
    <source>
        <strain evidence="6">Hsosn_3</strain>
        <tissue evidence="6">Leaf</tissue>
    </source>
</reference>
<dbReference type="GO" id="GO:0016788">
    <property type="term" value="F:hydrolase activity, acting on ester bonds"/>
    <property type="evidence" value="ECO:0007669"/>
    <property type="project" value="InterPro"/>
</dbReference>
<evidence type="ECO:0000313" key="6">
    <source>
        <dbReference type="EMBL" id="KAK1370716.1"/>
    </source>
</evidence>
<dbReference type="InterPro" id="IPR035669">
    <property type="entry name" value="SGNH_plant_lipase-like"/>
</dbReference>
<dbReference type="Proteomes" id="UP001237642">
    <property type="component" value="Unassembled WGS sequence"/>
</dbReference>
<name>A0AAD8HP52_9APIA</name>
<keyword evidence="5" id="KW-0472">Membrane</keyword>
<evidence type="ECO:0000256" key="5">
    <source>
        <dbReference type="SAM" id="Phobius"/>
    </source>
</evidence>
<evidence type="ECO:0000256" key="1">
    <source>
        <dbReference type="ARBA" id="ARBA00008668"/>
    </source>
</evidence>
<keyword evidence="3" id="KW-0378">Hydrolase</keyword>
<dbReference type="PANTHER" id="PTHR22835:SF517">
    <property type="entry name" value="GDSL-LIKE LIPASE_ACYLHYDROLASE FAMILY PROTEIN, EXPRESSED"/>
    <property type="match status" value="1"/>
</dbReference>
<sequence length="382" mass="42715">MADTQKLTIFYMFIIVGSFSISNATFISEHARMYVDASLFMFRNCRFEKIYQFGDSMSDTGNIVIENKKKEASNRLPYGETFFGRPTGRNSNGLLMIDYIAWAAGLNLLNPFNDKTANFDDGVNFAVAGSTATAVEKLAAQHINGNITTSSSLGVQVDWMEEYLVKFCKGDEDCGDKLKNSLFIVGETGGNDYNFALMARKTIDKIKADVVPEVVETIINGTKRLINRGARKLMVPGNFPVGCLPIYLTLFQTKNSTFDENGCLKEYNELSMYHNMKLKEALDILQDEAPYTTIIYGDYYNAYEWVYTHAAELGFKSKQKACCGIGGKYNVGFGKLCGDPGVPVCPNPNNHLNWDGVHPTQQTNMFLATWLITNMLPKLDCY</sequence>
<reference evidence="6" key="1">
    <citation type="submission" date="2023-02" db="EMBL/GenBank/DDBJ databases">
        <title>Genome of toxic invasive species Heracleum sosnowskyi carries increased number of genes despite the absence of recent whole-genome duplications.</title>
        <authorList>
            <person name="Schelkunov M."/>
            <person name="Shtratnikova V."/>
            <person name="Makarenko M."/>
            <person name="Klepikova A."/>
            <person name="Omelchenko D."/>
            <person name="Novikova G."/>
            <person name="Obukhova E."/>
            <person name="Bogdanov V."/>
            <person name="Penin A."/>
            <person name="Logacheva M."/>
        </authorList>
    </citation>
    <scope>NUCLEOTIDE SEQUENCE</scope>
    <source>
        <strain evidence="6">Hsosn_3</strain>
        <tissue evidence="6">Leaf</tissue>
    </source>
</reference>
<keyword evidence="5" id="KW-1133">Transmembrane helix</keyword>
<dbReference type="PANTHER" id="PTHR22835">
    <property type="entry name" value="ZINC FINGER FYVE DOMAIN CONTAINING PROTEIN"/>
    <property type="match status" value="1"/>
</dbReference>
<comment type="caution">
    <text evidence="6">The sequence shown here is derived from an EMBL/GenBank/DDBJ whole genome shotgun (WGS) entry which is preliminary data.</text>
</comment>
<keyword evidence="4" id="KW-0325">Glycoprotein</keyword>
<dbReference type="InterPro" id="IPR036514">
    <property type="entry name" value="SGNH_hydro_sf"/>
</dbReference>
<dbReference type="EMBL" id="JAUIZM010000008">
    <property type="protein sequence ID" value="KAK1370716.1"/>
    <property type="molecule type" value="Genomic_DNA"/>
</dbReference>
<keyword evidence="5" id="KW-0812">Transmembrane</keyword>
<dbReference type="CDD" id="cd01837">
    <property type="entry name" value="SGNH_plant_lipase_like"/>
    <property type="match status" value="1"/>
</dbReference>
<keyword evidence="7" id="KW-1185">Reference proteome</keyword>
<feature type="transmembrane region" description="Helical" evidence="5">
    <location>
        <begin position="7"/>
        <end position="27"/>
    </location>
</feature>
<evidence type="ECO:0000256" key="3">
    <source>
        <dbReference type="ARBA" id="ARBA00022801"/>
    </source>
</evidence>
<evidence type="ECO:0000256" key="2">
    <source>
        <dbReference type="ARBA" id="ARBA00022729"/>
    </source>
</evidence>
<organism evidence="6 7">
    <name type="scientific">Heracleum sosnowskyi</name>
    <dbReference type="NCBI Taxonomy" id="360622"/>
    <lineage>
        <taxon>Eukaryota</taxon>
        <taxon>Viridiplantae</taxon>
        <taxon>Streptophyta</taxon>
        <taxon>Embryophyta</taxon>
        <taxon>Tracheophyta</taxon>
        <taxon>Spermatophyta</taxon>
        <taxon>Magnoliopsida</taxon>
        <taxon>eudicotyledons</taxon>
        <taxon>Gunneridae</taxon>
        <taxon>Pentapetalae</taxon>
        <taxon>asterids</taxon>
        <taxon>campanulids</taxon>
        <taxon>Apiales</taxon>
        <taxon>Apiaceae</taxon>
        <taxon>Apioideae</taxon>
        <taxon>apioid superclade</taxon>
        <taxon>Tordylieae</taxon>
        <taxon>Tordyliinae</taxon>
        <taxon>Heracleum</taxon>
    </lineage>
</organism>
<proteinExistence type="inferred from homology"/>
<dbReference type="InterPro" id="IPR001087">
    <property type="entry name" value="GDSL"/>
</dbReference>
<evidence type="ECO:0000256" key="4">
    <source>
        <dbReference type="ARBA" id="ARBA00023180"/>
    </source>
</evidence>